<evidence type="ECO:0000313" key="2">
    <source>
        <dbReference type="EMBL" id="KAF4393215.1"/>
    </source>
</evidence>
<dbReference type="AlphaFoldDB" id="A0A7J6HDR9"/>
<organism evidence="2 3">
    <name type="scientific">Cannabis sativa</name>
    <name type="common">Hemp</name>
    <name type="synonym">Marijuana</name>
    <dbReference type="NCBI Taxonomy" id="3483"/>
    <lineage>
        <taxon>Eukaryota</taxon>
        <taxon>Viridiplantae</taxon>
        <taxon>Streptophyta</taxon>
        <taxon>Embryophyta</taxon>
        <taxon>Tracheophyta</taxon>
        <taxon>Spermatophyta</taxon>
        <taxon>Magnoliopsida</taxon>
        <taxon>eudicotyledons</taxon>
        <taxon>Gunneridae</taxon>
        <taxon>Pentapetalae</taxon>
        <taxon>rosids</taxon>
        <taxon>fabids</taxon>
        <taxon>Rosales</taxon>
        <taxon>Cannabaceae</taxon>
        <taxon>Cannabis</taxon>
    </lineage>
</organism>
<evidence type="ECO:0000256" key="1">
    <source>
        <dbReference type="ARBA" id="ARBA00009431"/>
    </source>
</evidence>
<comment type="caution">
    <text evidence="2">The sequence shown here is derived from an EMBL/GenBank/DDBJ whole genome shotgun (WGS) entry which is preliminary data.</text>
</comment>
<gene>
    <name evidence="2" type="ORF">G4B88_001949</name>
</gene>
<reference evidence="2 3" key="1">
    <citation type="journal article" date="2020" name="bioRxiv">
        <title>Sequence and annotation of 42 cannabis genomes reveals extensive copy number variation in cannabinoid synthesis and pathogen resistance genes.</title>
        <authorList>
            <person name="Mckernan K.J."/>
            <person name="Helbert Y."/>
            <person name="Kane L.T."/>
            <person name="Ebling H."/>
            <person name="Zhang L."/>
            <person name="Liu B."/>
            <person name="Eaton Z."/>
            <person name="Mclaughlin S."/>
            <person name="Kingan S."/>
            <person name="Baybayan P."/>
            <person name="Concepcion G."/>
            <person name="Jordan M."/>
            <person name="Riva A."/>
            <person name="Barbazuk W."/>
            <person name="Harkins T."/>
        </authorList>
    </citation>
    <scope>NUCLEOTIDE SEQUENCE [LARGE SCALE GENOMIC DNA]</scope>
    <source>
        <strain evidence="3">cv. Jamaican Lion 4</strain>
        <tissue evidence="2">Leaf</tissue>
    </source>
</reference>
<dbReference type="InterPro" id="IPR029058">
    <property type="entry name" value="AB_hydrolase_fold"/>
</dbReference>
<protein>
    <submittedName>
        <fullName evidence="2">Uncharacterized protein</fullName>
    </submittedName>
</protein>
<evidence type="ECO:0000313" key="3">
    <source>
        <dbReference type="Proteomes" id="UP000583929"/>
    </source>
</evidence>
<dbReference type="InterPro" id="IPR001563">
    <property type="entry name" value="Peptidase_S10"/>
</dbReference>
<accession>A0A7J6HDR9</accession>
<dbReference type="Proteomes" id="UP000583929">
    <property type="component" value="Unassembled WGS sequence"/>
</dbReference>
<feature type="non-terminal residue" evidence="2">
    <location>
        <position position="313"/>
    </location>
</feature>
<comment type="similarity">
    <text evidence="1">Belongs to the peptidase S10 family.</text>
</comment>
<dbReference type="GO" id="GO:0004185">
    <property type="term" value="F:serine-type carboxypeptidase activity"/>
    <property type="evidence" value="ECO:0007669"/>
    <property type="project" value="InterPro"/>
</dbReference>
<name>A0A7J6HDR9_CANSA</name>
<dbReference type="EMBL" id="JAATIQ010000049">
    <property type="protein sequence ID" value="KAF4393215.1"/>
    <property type="molecule type" value="Genomic_DNA"/>
</dbReference>
<dbReference type="Pfam" id="PF00450">
    <property type="entry name" value="Peptidase_S10"/>
    <property type="match status" value="1"/>
</dbReference>
<proteinExistence type="inferred from homology"/>
<dbReference type="SUPFAM" id="SSF53474">
    <property type="entry name" value="alpha/beta-Hydrolases"/>
    <property type="match status" value="1"/>
</dbReference>
<dbReference type="GO" id="GO:0006508">
    <property type="term" value="P:proteolysis"/>
    <property type="evidence" value="ECO:0007669"/>
    <property type="project" value="InterPro"/>
</dbReference>
<sequence>MEDTNFAKQQKTLTESIAIDSILDLTWRKHPNFLSSSTTSQRSFDDNNLKFCLQSITAATMGVAERSEVYEREVISEQRVGAMVETNGVSALFHSFMEEEKFQKEPKMGLRIEVTLRSDPVSYSSKVVNFSSFSFLELNFKPTYFGGFTRVLRELRIHLSLGLLFFGFKEDLNFQEVGPLDTSLNPRNSTWLQKSDLLFVVIETCYSFVEDTKLFVKNDLEVADDLTTMLKKLFNEDETLQKSPLFIENLLLSALKAIEVGKLKLKLGGFQISIYVGVALGDSWISPADFVFLWGHFLKDVSRLDDNGFKQSQ</sequence>
<dbReference type="Gene3D" id="3.40.50.1820">
    <property type="entry name" value="alpha/beta hydrolase"/>
    <property type="match status" value="1"/>
</dbReference>
<keyword evidence="3" id="KW-1185">Reference proteome</keyword>